<keyword evidence="1" id="KW-0472">Membrane</keyword>
<protein>
    <submittedName>
        <fullName evidence="2">Uncharacterized protein</fullName>
    </submittedName>
</protein>
<dbReference type="RefSeq" id="WP_245919271.1">
    <property type="nucleotide sequence ID" value="NZ_CP022163.1"/>
</dbReference>
<sequence length="175" mass="20010">MDTSQGNQGLSSRSKALLVVGLIAFFAVDNYYMWVERDNFPFTSHGLFNVLFTARTNLLRMVVHDDQGGSVTVDSGRVIPIEWYRAVGLAENVFVLEEDSRRKEQVARLLLERVNSEPWYAFDETYSSVRPPPGGRFVGLDVVYLRFDLDQYRDGQPPKPLQEERVFSYRLPGAP</sequence>
<keyword evidence="1" id="KW-0812">Transmembrane</keyword>
<reference evidence="2 3" key="1">
    <citation type="submission" date="2017-06" db="EMBL/GenBank/DDBJ databases">
        <authorList>
            <person name="Kim H.J."/>
            <person name="Triplett B.A."/>
        </authorList>
    </citation>
    <scope>NUCLEOTIDE SEQUENCE [LARGE SCALE GENOMIC DNA]</scope>
    <source>
        <strain evidence="2 3">DSM 14713</strain>
    </source>
</reference>
<dbReference type="KEGG" id="mbd:MEBOL_007813"/>
<evidence type="ECO:0000313" key="2">
    <source>
        <dbReference type="EMBL" id="ATB34312.1"/>
    </source>
</evidence>
<dbReference type="Proteomes" id="UP000217289">
    <property type="component" value="Chromosome"/>
</dbReference>
<accession>A0A250ISU3</accession>
<name>A0A250ISU3_9BACT</name>
<evidence type="ECO:0000313" key="3">
    <source>
        <dbReference type="Proteomes" id="UP000217289"/>
    </source>
</evidence>
<keyword evidence="3" id="KW-1185">Reference proteome</keyword>
<gene>
    <name evidence="2" type="ORF">MEBOL_007813</name>
</gene>
<keyword evidence="1" id="KW-1133">Transmembrane helix</keyword>
<organism evidence="2 3">
    <name type="scientific">Melittangium boletus DSM 14713</name>
    <dbReference type="NCBI Taxonomy" id="1294270"/>
    <lineage>
        <taxon>Bacteria</taxon>
        <taxon>Pseudomonadati</taxon>
        <taxon>Myxococcota</taxon>
        <taxon>Myxococcia</taxon>
        <taxon>Myxococcales</taxon>
        <taxon>Cystobacterineae</taxon>
        <taxon>Archangiaceae</taxon>
        <taxon>Melittangium</taxon>
    </lineage>
</organism>
<evidence type="ECO:0000256" key="1">
    <source>
        <dbReference type="SAM" id="Phobius"/>
    </source>
</evidence>
<dbReference type="EMBL" id="CP022163">
    <property type="protein sequence ID" value="ATB34312.1"/>
    <property type="molecule type" value="Genomic_DNA"/>
</dbReference>
<feature type="transmembrane region" description="Helical" evidence="1">
    <location>
        <begin position="16"/>
        <end position="34"/>
    </location>
</feature>
<dbReference type="AlphaFoldDB" id="A0A250ISU3"/>
<proteinExistence type="predicted"/>